<dbReference type="EMBL" id="LCJG01000016">
    <property type="protein sequence ID" value="KKT73125.1"/>
    <property type="molecule type" value="Genomic_DNA"/>
</dbReference>
<dbReference type="STRING" id="1618384.UW68_C0016G0005"/>
<evidence type="ECO:0000313" key="2">
    <source>
        <dbReference type="Proteomes" id="UP000034835"/>
    </source>
</evidence>
<accession>A0A0G1JP48</accession>
<name>A0A0G1JP48_9BACT</name>
<sequence length="131" mass="14731">MSEHFQKGCCIECGEPGVNGFYCNKHAGEAQKKTSTDSTETRISDMATLQTGYTEPYCIHEEYGAFFITTTGTITSQPQGFKFMKVLRTETHFWVDKEKLAPEDIWAGLPTGTDKADVQPAQLVYFEDDKK</sequence>
<gene>
    <name evidence="1" type="ORF">UW68_C0016G0005</name>
</gene>
<evidence type="ECO:0000313" key="1">
    <source>
        <dbReference type="EMBL" id="KKT73125.1"/>
    </source>
</evidence>
<comment type="caution">
    <text evidence="1">The sequence shown here is derived from an EMBL/GenBank/DDBJ whole genome shotgun (WGS) entry which is preliminary data.</text>
</comment>
<reference evidence="1 2" key="1">
    <citation type="journal article" date="2015" name="Nature">
        <title>rRNA introns, odd ribosomes, and small enigmatic genomes across a large radiation of phyla.</title>
        <authorList>
            <person name="Brown C.T."/>
            <person name="Hug L.A."/>
            <person name="Thomas B.C."/>
            <person name="Sharon I."/>
            <person name="Castelle C.J."/>
            <person name="Singh A."/>
            <person name="Wilkins M.J."/>
            <person name="Williams K.H."/>
            <person name="Banfield J.F."/>
        </authorList>
    </citation>
    <scope>NUCLEOTIDE SEQUENCE [LARGE SCALE GENOMIC DNA]</scope>
</reference>
<dbReference type="AlphaFoldDB" id="A0A0G1JP48"/>
<organism evidence="1 2">
    <name type="scientific">Candidatus Collierbacteria bacterium GW2011_GWB1_44_6</name>
    <dbReference type="NCBI Taxonomy" id="1618384"/>
    <lineage>
        <taxon>Bacteria</taxon>
        <taxon>Candidatus Collieribacteriota</taxon>
    </lineage>
</organism>
<protein>
    <submittedName>
        <fullName evidence="1">Uncharacterized protein</fullName>
    </submittedName>
</protein>
<dbReference type="Proteomes" id="UP000034835">
    <property type="component" value="Unassembled WGS sequence"/>
</dbReference>
<proteinExistence type="predicted"/>